<keyword evidence="3" id="KW-0418">Kinase</keyword>
<dbReference type="SUPFAM" id="SSF110849">
    <property type="entry name" value="ParB/Sulfiredoxin"/>
    <property type="match status" value="1"/>
</dbReference>
<gene>
    <name evidence="6" type="ORF">H1011_01510</name>
</gene>
<evidence type="ECO:0000256" key="3">
    <source>
        <dbReference type="ARBA" id="ARBA00022777"/>
    </source>
</evidence>
<evidence type="ECO:0000259" key="5">
    <source>
        <dbReference type="SMART" id="SM00470"/>
    </source>
</evidence>
<dbReference type="GO" id="GO:0005524">
    <property type="term" value="F:ATP binding"/>
    <property type="evidence" value="ECO:0007669"/>
    <property type="project" value="UniProtKB-KW"/>
</dbReference>
<feature type="domain" description="ParB-like N-terminal" evidence="5">
    <location>
        <begin position="13"/>
        <end position="90"/>
    </location>
</feature>
<dbReference type="Gene3D" id="3.90.1530.10">
    <property type="entry name" value="Conserved hypothetical protein from pyrococcus furiosus pfu- 392566-001, ParB domain"/>
    <property type="match status" value="1"/>
</dbReference>
<proteinExistence type="predicted"/>
<dbReference type="InterPro" id="IPR036086">
    <property type="entry name" value="ParB/Sulfiredoxin_sf"/>
</dbReference>
<dbReference type="SMART" id="SM00470">
    <property type="entry name" value="ParB"/>
    <property type="match status" value="1"/>
</dbReference>
<reference evidence="6 7" key="1">
    <citation type="journal article" name="Nat. Commun.">
        <title>Undinarchaeota illuminate DPANN phylogeny and the impact of gene transfer on archaeal evolution.</title>
        <authorList>
            <person name="Dombrowski N."/>
            <person name="Williams T.A."/>
            <person name="Sun J."/>
            <person name="Woodcroft B.J."/>
            <person name="Lee J.H."/>
            <person name="Minh B.Q."/>
            <person name="Rinke C."/>
            <person name="Spang A."/>
        </authorList>
    </citation>
    <scope>NUCLEOTIDE SEQUENCE [LARGE SCALE GENOMIC DNA]</scope>
    <source>
        <strain evidence="6">MAG_bin17</strain>
    </source>
</reference>
<keyword evidence="2" id="KW-0547">Nucleotide-binding</keyword>
<evidence type="ECO:0000313" key="7">
    <source>
        <dbReference type="Proteomes" id="UP000604391"/>
    </source>
</evidence>
<evidence type="ECO:0000313" key="6">
    <source>
        <dbReference type="EMBL" id="HIJ99484.1"/>
    </source>
</evidence>
<organism evidence="6 7">
    <name type="scientific">Candidatus Undinarchaeum marinum</name>
    <dbReference type="NCBI Taxonomy" id="2756141"/>
    <lineage>
        <taxon>Archaea</taxon>
        <taxon>Candidatus Undinarchaeota</taxon>
        <taxon>Candidatus Undinarchaeia</taxon>
        <taxon>Candidatus Undinarchaeales</taxon>
        <taxon>Candidatus Undinarchaeaceae</taxon>
        <taxon>Candidatus Undinarchaeum</taxon>
    </lineage>
</organism>
<keyword evidence="1" id="KW-0808">Transferase</keyword>
<dbReference type="InterPro" id="IPR023098">
    <property type="entry name" value="SerK/SbnI_C"/>
</dbReference>
<dbReference type="AlphaFoldDB" id="A0A832UTI6"/>
<evidence type="ECO:0000256" key="1">
    <source>
        <dbReference type="ARBA" id="ARBA00022679"/>
    </source>
</evidence>
<dbReference type="Proteomes" id="UP000604391">
    <property type="component" value="Unassembled WGS sequence"/>
</dbReference>
<protein>
    <submittedName>
        <fullName evidence="6">ParB N-terminal domain-containing protein</fullName>
    </submittedName>
</protein>
<dbReference type="InterPro" id="IPR003115">
    <property type="entry name" value="ParB_N"/>
</dbReference>
<sequence>MEILERSGDTIIALLNIEDLKDHEQINESYLAELTRKIKEDKEIKVPIVVDKHSNVVLDGHHRFYALKKLGCRRIPAFVVDYYNPDIKLNCWNHFVKTEEEREAVFDCLKEHNFLTSTVESEDVIKTLLSSGQAILGIAARNGGNNFFIVQSEDKKQTFEDALKCIKTGLSKELDYIPDAISMEEAMREQKASLVMIIPTVEKSDVVKKAVEGHPYPPKTTRHILSKHSEYPVPLRNLMSEERKD</sequence>
<keyword evidence="7" id="KW-1185">Reference proteome</keyword>
<keyword evidence="4" id="KW-0067">ATP-binding</keyword>
<dbReference type="Pfam" id="PF02195">
    <property type="entry name" value="ParB_N"/>
    <property type="match status" value="1"/>
</dbReference>
<dbReference type="Gene3D" id="3.30.1760.10">
    <property type="entry name" value="Conserved hypothetical protein from pyrococcus furiosus pfu- 392566-001, domain 2"/>
    <property type="match status" value="1"/>
</dbReference>
<name>A0A832UTI6_9ARCH</name>
<evidence type="ECO:0000256" key="2">
    <source>
        <dbReference type="ARBA" id="ARBA00022741"/>
    </source>
</evidence>
<accession>A0A832UTI6</accession>
<dbReference type="CDD" id="cd16400">
    <property type="entry name" value="ParB_Srx_like_nuclease"/>
    <property type="match status" value="1"/>
</dbReference>
<dbReference type="GO" id="GO:0016301">
    <property type="term" value="F:kinase activity"/>
    <property type="evidence" value="ECO:0007669"/>
    <property type="project" value="UniProtKB-KW"/>
</dbReference>
<evidence type="ECO:0000256" key="4">
    <source>
        <dbReference type="ARBA" id="ARBA00022840"/>
    </source>
</evidence>
<comment type="caution">
    <text evidence="6">The sequence shown here is derived from an EMBL/GenBank/DDBJ whole genome shotgun (WGS) entry which is preliminary data.</text>
</comment>
<dbReference type="EMBL" id="DVAD01000007">
    <property type="protein sequence ID" value="HIJ99484.1"/>
    <property type="molecule type" value="Genomic_DNA"/>
</dbReference>